<reference evidence="2" key="2">
    <citation type="submission" date="2023-06" db="EMBL/GenBank/DDBJ databases">
        <authorList>
            <consortium name="Lawrence Berkeley National Laboratory"/>
            <person name="Haridas S."/>
            <person name="Hensen N."/>
            <person name="Bonometti L."/>
            <person name="Westerberg I."/>
            <person name="Brannstrom I.O."/>
            <person name="Guillou S."/>
            <person name="Cros-Aarteil S."/>
            <person name="Calhoun S."/>
            <person name="Kuo A."/>
            <person name="Mondo S."/>
            <person name="Pangilinan J."/>
            <person name="Riley R."/>
            <person name="Labutti K."/>
            <person name="Andreopoulos B."/>
            <person name="Lipzen A."/>
            <person name="Chen C."/>
            <person name="Yanf M."/>
            <person name="Daum C."/>
            <person name="Ng V."/>
            <person name="Clum A."/>
            <person name="Steindorff A."/>
            <person name="Ohm R."/>
            <person name="Martin F."/>
            <person name="Silar P."/>
            <person name="Natvig D."/>
            <person name="Lalanne C."/>
            <person name="Gautier V."/>
            <person name="Ament-Velasquez S.L."/>
            <person name="Kruys A."/>
            <person name="Hutchinson M.I."/>
            <person name="Powell A.J."/>
            <person name="Barry K."/>
            <person name="Miller A.N."/>
            <person name="Grigoriev I.V."/>
            <person name="Debuchy R."/>
            <person name="Gladieux P."/>
            <person name="Thoren M.H."/>
            <person name="Johannesson H."/>
        </authorList>
    </citation>
    <scope>NUCLEOTIDE SEQUENCE</scope>
    <source>
        <strain evidence="2">SMH4131-1</strain>
    </source>
</reference>
<name>A0AAE0MDR7_9PEZI</name>
<sequence>MFYIDWTDPTVERVGQRRARKVVERELRKREDEESERDSILTRTSSTKKNDDQSGRESILTRRSSASGERSFNLLGGLSLRKSSAKVKGKQSISSLSIVKNETTSRDNPASIKSVATISTTSANNPSIIYDGGSPVSPVDESITDSTPVQLSPPSIPASTSEDIYLSPPRRDGSFHGNVPLLHEGFQSPGCMSSDTSEPLRPKNPLPNSPSWPKRLDAYCPESWMPPETWDNSPSEKDDQQAAGELHGALETECMVPAPPCMDLAGIQTEITRMAAQKPCVVLARLNEELRNVGDASIYRELEMERKRWMLSSLQIMEREKAKLNMPGIYHDASPKQDQNILALFESPGVLHLTLIDPYPVAHSIGPRMRKWLDENLIINLEAQFRCISPVRVFPVWLADARLRAEGSFIAKAKFPAIYFSTPTDKSTDPEIEDKRIEVELQSTVGRMLWEEVWGRFVTGETWWWKDSACIEECLRLGTYWEYYQIEAVKDN</sequence>
<keyword evidence="3" id="KW-1185">Reference proteome</keyword>
<evidence type="ECO:0000313" key="2">
    <source>
        <dbReference type="EMBL" id="KAK3327978.1"/>
    </source>
</evidence>
<feature type="compositionally biased region" description="Polar residues" evidence="1">
    <location>
        <begin position="144"/>
        <end position="162"/>
    </location>
</feature>
<dbReference type="AlphaFoldDB" id="A0AAE0MDR7"/>
<proteinExistence type="predicted"/>
<feature type="region of interest" description="Disordered" evidence="1">
    <location>
        <begin position="139"/>
        <end position="243"/>
    </location>
</feature>
<evidence type="ECO:0000313" key="3">
    <source>
        <dbReference type="Proteomes" id="UP001286456"/>
    </source>
</evidence>
<feature type="region of interest" description="Disordered" evidence="1">
    <location>
        <begin position="15"/>
        <end position="68"/>
    </location>
</feature>
<dbReference type="EMBL" id="JAUEPO010000003">
    <property type="protein sequence ID" value="KAK3327978.1"/>
    <property type="molecule type" value="Genomic_DNA"/>
</dbReference>
<feature type="compositionally biased region" description="Basic and acidic residues" evidence="1">
    <location>
        <begin position="15"/>
        <end position="40"/>
    </location>
</feature>
<evidence type="ECO:0000256" key="1">
    <source>
        <dbReference type="SAM" id="MobiDB-lite"/>
    </source>
</evidence>
<organism evidence="2 3">
    <name type="scientific">Cercophora scortea</name>
    <dbReference type="NCBI Taxonomy" id="314031"/>
    <lineage>
        <taxon>Eukaryota</taxon>
        <taxon>Fungi</taxon>
        <taxon>Dikarya</taxon>
        <taxon>Ascomycota</taxon>
        <taxon>Pezizomycotina</taxon>
        <taxon>Sordariomycetes</taxon>
        <taxon>Sordariomycetidae</taxon>
        <taxon>Sordariales</taxon>
        <taxon>Lasiosphaeriaceae</taxon>
        <taxon>Cercophora</taxon>
    </lineage>
</organism>
<accession>A0AAE0MDR7</accession>
<protein>
    <submittedName>
        <fullName evidence="2">Uncharacterized protein</fullName>
    </submittedName>
</protein>
<gene>
    <name evidence="2" type="ORF">B0T19DRAFT_461269</name>
</gene>
<dbReference type="Proteomes" id="UP001286456">
    <property type="component" value="Unassembled WGS sequence"/>
</dbReference>
<comment type="caution">
    <text evidence="2">The sequence shown here is derived from an EMBL/GenBank/DDBJ whole genome shotgun (WGS) entry which is preliminary data.</text>
</comment>
<reference evidence="2" key="1">
    <citation type="journal article" date="2023" name="Mol. Phylogenet. Evol.">
        <title>Genome-scale phylogeny and comparative genomics of the fungal order Sordariales.</title>
        <authorList>
            <person name="Hensen N."/>
            <person name="Bonometti L."/>
            <person name="Westerberg I."/>
            <person name="Brannstrom I.O."/>
            <person name="Guillou S."/>
            <person name="Cros-Aarteil S."/>
            <person name="Calhoun S."/>
            <person name="Haridas S."/>
            <person name="Kuo A."/>
            <person name="Mondo S."/>
            <person name="Pangilinan J."/>
            <person name="Riley R."/>
            <person name="LaButti K."/>
            <person name="Andreopoulos B."/>
            <person name="Lipzen A."/>
            <person name="Chen C."/>
            <person name="Yan M."/>
            <person name="Daum C."/>
            <person name="Ng V."/>
            <person name="Clum A."/>
            <person name="Steindorff A."/>
            <person name="Ohm R.A."/>
            <person name="Martin F."/>
            <person name="Silar P."/>
            <person name="Natvig D.O."/>
            <person name="Lalanne C."/>
            <person name="Gautier V."/>
            <person name="Ament-Velasquez S.L."/>
            <person name="Kruys A."/>
            <person name="Hutchinson M.I."/>
            <person name="Powell A.J."/>
            <person name="Barry K."/>
            <person name="Miller A.N."/>
            <person name="Grigoriev I.V."/>
            <person name="Debuchy R."/>
            <person name="Gladieux P."/>
            <person name="Hiltunen Thoren M."/>
            <person name="Johannesson H."/>
        </authorList>
    </citation>
    <scope>NUCLEOTIDE SEQUENCE</scope>
    <source>
        <strain evidence="2">SMH4131-1</strain>
    </source>
</reference>